<dbReference type="Proteomes" id="UP000178089">
    <property type="component" value="Unassembled WGS sequence"/>
</dbReference>
<evidence type="ECO:0000256" key="1">
    <source>
        <dbReference type="SAM" id="Phobius"/>
    </source>
</evidence>
<feature type="transmembrane region" description="Helical" evidence="1">
    <location>
        <begin position="168"/>
        <end position="185"/>
    </location>
</feature>
<organism evidence="2 3">
    <name type="scientific">Candidatus Taylorbacteria bacterium RIFCSPHIGHO2_12_FULL_45_16</name>
    <dbReference type="NCBI Taxonomy" id="1802315"/>
    <lineage>
        <taxon>Bacteria</taxon>
        <taxon>Candidatus Tayloriibacteriota</taxon>
    </lineage>
</organism>
<protein>
    <recommendedName>
        <fullName evidence="4">Helix-turn-helix domain-containing protein</fullName>
    </recommendedName>
</protein>
<keyword evidence="1" id="KW-1133">Transmembrane helix</keyword>
<comment type="caution">
    <text evidence="2">The sequence shown here is derived from an EMBL/GenBank/DDBJ whole genome shotgun (WGS) entry which is preliminary data.</text>
</comment>
<gene>
    <name evidence="2" type="ORF">A3F51_00460</name>
</gene>
<proteinExistence type="predicted"/>
<sequence>MKDALNIDGKIYISSRRAAEISKYSNDYIGQLCRGGKVTARMMGRAWFVDQESLLSHKKSSEEAFQARCKNASREHKEKTTHSDLTIRPLALQAPRLTQDTVMRPTKYPVLNWTFAYSSDSRSLLPQFTKATLPKSEKPPIVSNVIGPLSPFAPKKSSLRNVSIRHRVALTALVAIIVMTGGFVLNQNGFQSSRIISQSQTASVISSIDAFFSLIQNTCDHTIAFVAEMFSSKYRQFARNTEVTILDPEPEQLDWNGMAVVPVSSIDGQTETERRIRDSFSDVVEIKADQSGTAGVITPVFKKTTGDEFMYVLVPVKEESK</sequence>
<evidence type="ECO:0008006" key="4">
    <source>
        <dbReference type="Google" id="ProtNLM"/>
    </source>
</evidence>
<keyword evidence="1" id="KW-0812">Transmembrane</keyword>
<evidence type="ECO:0000313" key="3">
    <source>
        <dbReference type="Proteomes" id="UP000178089"/>
    </source>
</evidence>
<reference evidence="2 3" key="1">
    <citation type="journal article" date="2016" name="Nat. Commun.">
        <title>Thousands of microbial genomes shed light on interconnected biogeochemical processes in an aquifer system.</title>
        <authorList>
            <person name="Anantharaman K."/>
            <person name="Brown C.T."/>
            <person name="Hug L.A."/>
            <person name="Sharon I."/>
            <person name="Castelle C.J."/>
            <person name="Probst A.J."/>
            <person name="Thomas B.C."/>
            <person name="Singh A."/>
            <person name="Wilkins M.J."/>
            <person name="Karaoz U."/>
            <person name="Brodie E.L."/>
            <person name="Williams K.H."/>
            <person name="Hubbard S.S."/>
            <person name="Banfield J.F."/>
        </authorList>
    </citation>
    <scope>NUCLEOTIDE SEQUENCE [LARGE SCALE GENOMIC DNA]</scope>
</reference>
<keyword evidence="1" id="KW-0472">Membrane</keyword>
<name>A0A1G2N029_9BACT</name>
<accession>A0A1G2N029</accession>
<dbReference type="AlphaFoldDB" id="A0A1G2N029"/>
<evidence type="ECO:0000313" key="2">
    <source>
        <dbReference type="EMBL" id="OHA29496.1"/>
    </source>
</evidence>
<dbReference type="EMBL" id="MHRT01000004">
    <property type="protein sequence ID" value="OHA29496.1"/>
    <property type="molecule type" value="Genomic_DNA"/>
</dbReference>